<organism evidence="7 8">
    <name type="scientific">Enterococcus lemanii</name>
    <dbReference type="NCBI Taxonomy" id="1159752"/>
    <lineage>
        <taxon>Bacteria</taxon>
        <taxon>Bacillati</taxon>
        <taxon>Bacillota</taxon>
        <taxon>Bacilli</taxon>
        <taxon>Lactobacillales</taxon>
        <taxon>Enterococcaceae</taxon>
        <taxon>Enterococcus</taxon>
    </lineage>
</organism>
<evidence type="ECO:0000259" key="6">
    <source>
        <dbReference type="Pfam" id="PF07669"/>
    </source>
</evidence>
<dbReference type="GO" id="GO:0009007">
    <property type="term" value="F:site-specific DNA-methyltransferase (adenine-specific) activity"/>
    <property type="evidence" value="ECO:0007669"/>
    <property type="project" value="UniProtKB-EC"/>
</dbReference>
<evidence type="ECO:0000313" key="7">
    <source>
        <dbReference type="EMBL" id="MFC4718204.1"/>
    </source>
</evidence>
<dbReference type="InterPro" id="IPR050953">
    <property type="entry name" value="N4_N6_ade-DNA_methylase"/>
</dbReference>
<dbReference type="EMBL" id="JBHSGS010000003">
    <property type="protein sequence ID" value="MFC4718204.1"/>
    <property type="molecule type" value="Genomic_DNA"/>
</dbReference>
<accession>A0ABV9MT24</accession>
<protein>
    <recommendedName>
        <fullName evidence="1">site-specific DNA-methyltransferase (adenine-specific)</fullName>
        <ecNumber evidence="1">2.1.1.72</ecNumber>
    </recommendedName>
</protein>
<dbReference type="PANTHER" id="PTHR33841:SF1">
    <property type="entry name" value="DNA METHYLTRANSFERASE A"/>
    <property type="match status" value="1"/>
</dbReference>
<comment type="caution">
    <text evidence="7">The sequence shown here is derived from an EMBL/GenBank/DDBJ whole genome shotgun (WGS) entry which is preliminary data.</text>
</comment>
<dbReference type="InterPro" id="IPR047939">
    <property type="entry name" value="BREX_1_PglX"/>
</dbReference>
<name>A0ABV9MT24_9ENTE</name>
<proteinExistence type="predicted"/>
<dbReference type="Pfam" id="PF07669">
    <property type="entry name" value="Eco57I"/>
    <property type="match status" value="1"/>
</dbReference>
<dbReference type="GO" id="GO:0032259">
    <property type="term" value="P:methylation"/>
    <property type="evidence" value="ECO:0007669"/>
    <property type="project" value="UniProtKB-KW"/>
</dbReference>
<dbReference type="PANTHER" id="PTHR33841">
    <property type="entry name" value="DNA METHYLTRANSFERASE YEEA-RELATED"/>
    <property type="match status" value="1"/>
</dbReference>
<dbReference type="InterPro" id="IPR029063">
    <property type="entry name" value="SAM-dependent_MTases_sf"/>
</dbReference>
<evidence type="ECO:0000256" key="3">
    <source>
        <dbReference type="ARBA" id="ARBA00022679"/>
    </source>
</evidence>
<evidence type="ECO:0000256" key="2">
    <source>
        <dbReference type="ARBA" id="ARBA00022603"/>
    </source>
</evidence>
<dbReference type="Proteomes" id="UP001595969">
    <property type="component" value="Unassembled WGS sequence"/>
</dbReference>
<dbReference type="SUPFAM" id="SSF53335">
    <property type="entry name" value="S-adenosyl-L-methionine-dependent methyltransferases"/>
    <property type="match status" value="1"/>
</dbReference>
<keyword evidence="8" id="KW-1185">Reference proteome</keyword>
<evidence type="ECO:0000256" key="4">
    <source>
        <dbReference type="ARBA" id="ARBA00022691"/>
    </source>
</evidence>
<dbReference type="NCBIfam" id="NF033452">
    <property type="entry name" value="BREX_1_MTaseX"/>
    <property type="match status" value="1"/>
</dbReference>
<dbReference type="InterPro" id="IPR011639">
    <property type="entry name" value="MethylTrfase_TaqI-like_dom"/>
</dbReference>
<reference evidence="8" key="1">
    <citation type="journal article" date="2019" name="Int. J. Syst. Evol. Microbiol.">
        <title>The Global Catalogue of Microorganisms (GCM) 10K type strain sequencing project: providing services to taxonomists for standard genome sequencing and annotation.</title>
        <authorList>
            <consortium name="The Broad Institute Genomics Platform"/>
            <consortium name="The Broad Institute Genome Sequencing Center for Infectious Disease"/>
            <person name="Wu L."/>
            <person name="Ma J."/>
        </authorList>
    </citation>
    <scope>NUCLEOTIDE SEQUENCE [LARGE SCALE GENOMIC DNA]</scope>
    <source>
        <strain evidence="8">CGMCC 1.19032</strain>
    </source>
</reference>
<keyword evidence="2 7" id="KW-0489">Methyltransferase</keyword>
<evidence type="ECO:0000313" key="8">
    <source>
        <dbReference type="Proteomes" id="UP001595969"/>
    </source>
</evidence>
<dbReference type="Gene3D" id="3.40.50.150">
    <property type="entry name" value="Vaccinia Virus protein VP39"/>
    <property type="match status" value="1"/>
</dbReference>
<dbReference type="EC" id="2.1.1.72" evidence="1"/>
<evidence type="ECO:0000256" key="1">
    <source>
        <dbReference type="ARBA" id="ARBA00011900"/>
    </source>
</evidence>
<feature type="domain" description="Type II methyltransferase M.TaqI-like" evidence="6">
    <location>
        <begin position="379"/>
        <end position="590"/>
    </location>
</feature>
<comment type="catalytic activity">
    <reaction evidence="5">
        <text>a 2'-deoxyadenosine in DNA + S-adenosyl-L-methionine = an N(6)-methyl-2'-deoxyadenosine in DNA + S-adenosyl-L-homocysteine + H(+)</text>
        <dbReference type="Rhea" id="RHEA:15197"/>
        <dbReference type="Rhea" id="RHEA-COMP:12418"/>
        <dbReference type="Rhea" id="RHEA-COMP:12419"/>
        <dbReference type="ChEBI" id="CHEBI:15378"/>
        <dbReference type="ChEBI" id="CHEBI:57856"/>
        <dbReference type="ChEBI" id="CHEBI:59789"/>
        <dbReference type="ChEBI" id="CHEBI:90615"/>
        <dbReference type="ChEBI" id="CHEBI:90616"/>
        <dbReference type="EC" id="2.1.1.72"/>
    </reaction>
</comment>
<evidence type="ECO:0000256" key="5">
    <source>
        <dbReference type="ARBA" id="ARBA00047942"/>
    </source>
</evidence>
<keyword evidence="4" id="KW-0949">S-adenosyl-L-methionine</keyword>
<gene>
    <name evidence="7" type="primary">pglX</name>
    <name evidence="7" type="ORF">ACFO5I_00250</name>
</gene>
<dbReference type="RefSeq" id="WP_204654269.1">
    <property type="nucleotide sequence ID" value="NZ_JAFBFD010000023.1"/>
</dbReference>
<keyword evidence="3 7" id="KW-0808">Transferase</keyword>
<sequence>MDKKAIRNFAINARNILIARVGAKLAKLGVTESGIDEIIQIDSSLIEIKGNRERFSGKDIVKRAKLVEELQKREANSDSKIAYNTLVEEVAYTWFNRLIAIRFMEVNNYLPDRQRVLSSESIGKKEPDIITNLLETNLYQEFDEPTKKIIVDLISDGSAQAVDELYQLVFIRVCNNLNQQLPNLFEKIDDYTELLFSISYIDDNGVIASLLTIPEEDFDVSLGGQIEIIGWMYQYYNTEPKDKVFARGNRKIRADEIPAATQLFTPDWIVRYMVENSLGRYYIDQKLANRFETRTEKEIADEFGWKYYLPSAEQPEEVQLQILDERKNKSDFALQELKLIDPSMGSGHILVYAFEVFLQLYEAEGESTRTAVEIILERNLFGLDIDKRAFQLAYFALMMKGRQYNRHFLMKNLQPNVYQIPDNFGISESELQLVHFNFPNQEKGQVDLTLILNAFKMSPDLGSLISFEGIDFKNLKSGISKETVSFFDEELKQIIQVAELLQMEYTIAITNPPYMGAAGMNKELAAFVKKEYPASKSDLFAIFMERLKTLLDPLGYYAMITQHAWMFLSSFEKLRLKINQQTIINMIHLGTRAFEEIGGEVVQTTAFVMSPIKHLNYTGSYLRLVDFPNHEEKEKKAYKAIQSGKSDYLFSTLQDNFTKIPGMPISYWVSENFINSFENSLLGDIIVTREGMATADNDRFLRFWQEIEFNKIGFSQSNYLSGYKWFPYNKGGKYRKWDTRQDFVVNWENNGFDIKNNKDPKTGRIRSHNYNGEYALKAGLTWSSLTSGNFSARYSPGGYMFDSKGAMGFKKDNSDIYIILGLLNSTVASAYLKFFSPTLDYKVGDIILIPDLDTDKLSEKVIPIVQSCIKDVNLYSQSFENYWEFKNHPLT</sequence>